<evidence type="ECO:0000313" key="1">
    <source>
        <dbReference type="EMBL" id="CUR40280.1"/>
    </source>
</evidence>
<dbReference type="Proteomes" id="UP000235484">
    <property type="component" value="Unassembled WGS sequence"/>
</dbReference>
<reference evidence="2" key="1">
    <citation type="submission" date="2015-10" db="EMBL/GenBank/DDBJ databases">
        <authorList>
            <person name="Crossman L.C."/>
        </authorList>
    </citation>
    <scope>NUCLEOTIDE SEQUENCE [LARGE SCALE GENOMIC DNA]</scope>
    <source>
        <strain evidence="2">20-2</strain>
    </source>
</reference>
<accession>A0A0U5JUL3</accession>
<sequence>MILIIAANSSKNTNRIKIKNANSMVYKILLGNAFFLNSRRYIDRFGGNFFLIMI</sequence>
<organism evidence="1 2">
    <name type="scientific">Limosilactobacillus reuteri</name>
    <name type="common">Lactobacillus reuteri</name>
    <dbReference type="NCBI Taxonomy" id="1598"/>
    <lineage>
        <taxon>Bacteria</taxon>
        <taxon>Bacillati</taxon>
        <taxon>Bacillota</taxon>
        <taxon>Bacilli</taxon>
        <taxon>Lactobacillales</taxon>
        <taxon>Lactobacillaceae</taxon>
        <taxon>Limosilactobacillus</taxon>
    </lineage>
</organism>
<dbReference type="AlphaFoldDB" id="A0A0U5JUL3"/>
<dbReference type="EMBL" id="LN887529">
    <property type="protein sequence ID" value="CUR40280.1"/>
    <property type="molecule type" value="Genomic_DNA"/>
</dbReference>
<gene>
    <name evidence="1" type="ORF">LRLP16767_LR202_00338</name>
</gene>
<name>A0A0U5JUL3_LIMRT</name>
<evidence type="ECO:0000313" key="2">
    <source>
        <dbReference type="Proteomes" id="UP000235484"/>
    </source>
</evidence>
<proteinExistence type="predicted"/>
<protein>
    <submittedName>
        <fullName evidence="1">Uncharacterized protein</fullName>
    </submittedName>
</protein>